<feature type="transmembrane region" description="Helical" evidence="1">
    <location>
        <begin position="180"/>
        <end position="201"/>
    </location>
</feature>
<gene>
    <name evidence="2" type="ORF">D3Z33_06840</name>
</gene>
<dbReference type="Proteomes" id="UP000467132">
    <property type="component" value="Unassembled WGS sequence"/>
</dbReference>
<feature type="transmembrane region" description="Helical" evidence="1">
    <location>
        <begin position="259"/>
        <end position="285"/>
    </location>
</feature>
<dbReference type="PANTHER" id="PTHR37814:SF1">
    <property type="entry name" value="MEMBRANE PROTEIN"/>
    <property type="match status" value="1"/>
</dbReference>
<protein>
    <submittedName>
        <fullName evidence="2">Uncharacterized protein</fullName>
    </submittedName>
</protein>
<reference evidence="2 3" key="1">
    <citation type="submission" date="2018-08" db="EMBL/GenBank/DDBJ databases">
        <title>Murine metabolic-syndrome-specific gut microbial biobank.</title>
        <authorList>
            <person name="Liu C."/>
        </authorList>
    </citation>
    <scope>NUCLEOTIDE SEQUENCE [LARGE SCALE GENOMIC DNA]</scope>
    <source>
        <strain evidence="2 3">583</strain>
    </source>
</reference>
<keyword evidence="1" id="KW-0812">Transmembrane</keyword>
<feature type="transmembrane region" description="Helical" evidence="1">
    <location>
        <begin position="297"/>
        <end position="318"/>
    </location>
</feature>
<organism evidence="2 3">
    <name type="scientific">Senegalia massiliensis</name>
    <dbReference type="NCBI Taxonomy" id="1720316"/>
    <lineage>
        <taxon>Bacteria</taxon>
        <taxon>Bacillati</taxon>
        <taxon>Bacillota</taxon>
        <taxon>Clostridia</taxon>
        <taxon>Eubacteriales</taxon>
        <taxon>Clostridiaceae</taxon>
        <taxon>Senegalia</taxon>
    </lineage>
</organism>
<dbReference type="RefSeq" id="WP_160197045.1">
    <property type="nucleotide sequence ID" value="NZ_QXXA01000006.1"/>
</dbReference>
<feature type="transmembrane region" description="Helical" evidence="1">
    <location>
        <begin position="88"/>
        <end position="107"/>
    </location>
</feature>
<dbReference type="EMBL" id="QXXA01000006">
    <property type="protein sequence ID" value="NBI06576.1"/>
    <property type="molecule type" value="Genomic_DNA"/>
</dbReference>
<comment type="caution">
    <text evidence="2">The sequence shown here is derived from an EMBL/GenBank/DDBJ whole genome shotgun (WGS) entry which is preliminary data.</text>
</comment>
<feature type="transmembrane region" description="Helical" evidence="1">
    <location>
        <begin position="139"/>
        <end position="160"/>
    </location>
</feature>
<name>A0A845QYI1_9CLOT</name>
<evidence type="ECO:0000313" key="3">
    <source>
        <dbReference type="Proteomes" id="UP000467132"/>
    </source>
</evidence>
<dbReference type="OrthoDB" id="4424890at2"/>
<feature type="transmembrane region" description="Helical" evidence="1">
    <location>
        <begin position="324"/>
        <end position="346"/>
    </location>
</feature>
<feature type="transmembrane region" description="Helical" evidence="1">
    <location>
        <begin position="40"/>
        <end position="58"/>
    </location>
</feature>
<sequence length="356" mass="39658">MDRNSMKAGFIYIGTIIGAGFASGKEISYFFGIYGTKGIYGVLITSILFSIIPMIILYRIKQDKIKSYDDLLQKILGRRFGDIVDKILSLYLFISYSIMISGGATIIKERLHINFIYGIIIMSFLTLIVFLFSMKGLSYANSILIPILIVGIVVIGFLIINNNGLNFSNNDGINITKNGNWVTSAILYVSYNSLSSIVILVTIESLLKTKKQIIKVGLFGGSILGLMALFILIPILIKYTDILGVEVPMLIIASNINSLFLYIYAFIILSAMFTTAIGSGFSLITRINKETNIKKNILAFILPLLSFPLSYIGFSNLISTLYPLFGYLGLFIILFIVIENLCYLCGLKGFYKNYKQ</sequence>
<evidence type="ECO:0000313" key="2">
    <source>
        <dbReference type="EMBL" id="NBI06576.1"/>
    </source>
</evidence>
<keyword evidence="3" id="KW-1185">Reference proteome</keyword>
<proteinExistence type="predicted"/>
<keyword evidence="1" id="KW-1133">Transmembrane helix</keyword>
<accession>A0A845QYI1</accession>
<dbReference type="InterPro" id="IPR038728">
    <property type="entry name" value="YkvI-like"/>
</dbReference>
<evidence type="ECO:0000256" key="1">
    <source>
        <dbReference type="SAM" id="Phobius"/>
    </source>
</evidence>
<feature type="transmembrane region" description="Helical" evidence="1">
    <location>
        <begin position="213"/>
        <end position="239"/>
    </location>
</feature>
<dbReference type="AlphaFoldDB" id="A0A845QYI1"/>
<dbReference type="PANTHER" id="PTHR37814">
    <property type="entry name" value="CONSERVED MEMBRANE PROTEIN"/>
    <property type="match status" value="1"/>
</dbReference>
<feature type="transmembrane region" description="Helical" evidence="1">
    <location>
        <begin position="113"/>
        <end position="132"/>
    </location>
</feature>
<keyword evidence="1" id="KW-0472">Membrane</keyword>